<feature type="transmembrane region" description="Helical" evidence="6">
    <location>
        <begin position="185"/>
        <end position="206"/>
    </location>
</feature>
<feature type="transmembrane region" description="Helical" evidence="6">
    <location>
        <begin position="500"/>
        <end position="518"/>
    </location>
</feature>
<dbReference type="CDD" id="cd17323">
    <property type="entry name" value="MFS_Tpo1_MDR_like"/>
    <property type="match status" value="1"/>
</dbReference>
<evidence type="ECO:0000256" key="3">
    <source>
        <dbReference type="ARBA" id="ARBA00022989"/>
    </source>
</evidence>
<feature type="compositionally biased region" description="Polar residues" evidence="5">
    <location>
        <begin position="15"/>
        <end position="33"/>
    </location>
</feature>
<name>A0A167QS21_9HYPO</name>
<comment type="subcellular location">
    <subcellularLocation>
        <location evidence="1">Membrane</location>
        <topology evidence="1">Multi-pass membrane protein</topology>
    </subcellularLocation>
</comment>
<evidence type="ECO:0000259" key="7">
    <source>
        <dbReference type="PROSITE" id="PS50850"/>
    </source>
</evidence>
<evidence type="ECO:0000256" key="2">
    <source>
        <dbReference type="ARBA" id="ARBA00022692"/>
    </source>
</evidence>
<comment type="caution">
    <text evidence="8">The sequence shown here is derived from an EMBL/GenBank/DDBJ whole genome shotgun (WGS) entry which is preliminary data.</text>
</comment>
<keyword evidence="2 6" id="KW-0812">Transmembrane</keyword>
<dbReference type="PROSITE" id="PS50850">
    <property type="entry name" value="MFS"/>
    <property type="match status" value="1"/>
</dbReference>
<dbReference type="PANTHER" id="PTHR23502">
    <property type="entry name" value="MAJOR FACILITATOR SUPERFAMILY"/>
    <property type="match status" value="1"/>
</dbReference>
<dbReference type="InterPro" id="IPR036259">
    <property type="entry name" value="MFS_trans_sf"/>
</dbReference>
<evidence type="ECO:0000256" key="5">
    <source>
        <dbReference type="SAM" id="MobiDB-lite"/>
    </source>
</evidence>
<feature type="transmembrane region" description="Helical" evidence="6">
    <location>
        <begin position="379"/>
        <end position="405"/>
    </location>
</feature>
<dbReference type="STRING" id="1081102.A0A167QS21"/>
<dbReference type="PANTHER" id="PTHR23502:SF38">
    <property type="entry name" value="POLYAMINE TRANSPORTER 4"/>
    <property type="match status" value="1"/>
</dbReference>
<dbReference type="SUPFAM" id="SSF103473">
    <property type="entry name" value="MFS general substrate transporter"/>
    <property type="match status" value="1"/>
</dbReference>
<feature type="transmembrane region" description="Helical" evidence="6">
    <location>
        <begin position="238"/>
        <end position="264"/>
    </location>
</feature>
<organism evidence="8 9">
    <name type="scientific">Niveomyces insectorum RCEF 264</name>
    <dbReference type="NCBI Taxonomy" id="1081102"/>
    <lineage>
        <taxon>Eukaryota</taxon>
        <taxon>Fungi</taxon>
        <taxon>Dikarya</taxon>
        <taxon>Ascomycota</taxon>
        <taxon>Pezizomycotina</taxon>
        <taxon>Sordariomycetes</taxon>
        <taxon>Hypocreomycetidae</taxon>
        <taxon>Hypocreales</taxon>
        <taxon>Cordycipitaceae</taxon>
        <taxon>Niveomyces</taxon>
    </lineage>
</organism>
<evidence type="ECO:0000256" key="6">
    <source>
        <dbReference type="SAM" id="Phobius"/>
    </source>
</evidence>
<dbReference type="GO" id="GO:0000297">
    <property type="term" value="F:spermine transmembrane transporter activity"/>
    <property type="evidence" value="ECO:0007669"/>
    <property type="project" value="TreeGrafter"/>
</dbReference>
<evidence type="ECO:0000313" key="9">
    <source>
        <dbReference type="Proteomes" id="UP000076874"/>
    </source>
</evidence>
<dbReference type="Pfam" id="PF07690">
    <property type="entry name" value="MFS_1"/>
    <property type="match status" value="1"/>
</dbReference>
<feature type="compositionally biased region" description="Polar residues" evidence="5">
    <location>
        <begin position="56"/>
        <end position="75"/>
    </location>
</feature>
<evidence type="ECO:0000256" key="1">
    <source>
        <dbReference type="ARBA" id="ARBA00004141"/>
    </source>
</evidence>
<feature type="transmembrane region" description="Helical" evidence="6">
    <location>
        <begin position="461"/>
        <end position="480"/>
    </location>
</feature>
<dbReference type="InterPro" id="IPR011701">
    <property type="entry name" value="MFS"/>
</dbReference>
<feature type="domain" description="Major facilitator superfamily (MFS) profile" evidence="7">
    <location>
        <begin position="148"/>
        <end position="592"/>
    </location>
</feature>
<sequence length="597" mass="63648">MSIDLEAGRKPATPSVASTGAQGERNITASLSDAATVEGHSNTTTDHDDDDNNNNGRRTATSASDSADEPPSTTAMEKVPTAQDAAGAAAGFSGVATAPTAAAVDVDAAANAAVITAVNTATGRSVTWEWHADPANPYNWSKSRKWAQVGCVGAMAFAASINSSIMSPAHATLMREFNVGSTAAILPLTMYVLALGIGPVVIGGPLSETVGRYIIFALSTPCGVLFTIGAALCPTSSLGGLCVLRFLAGFALSPSISISAGVLTEIFLPADRGPPVAIFILTPFLGPGMGPVLGAFAMRKGWRWTQWTAALFAGVTLVFFYIFGRETYHPVVKRRRARELGLTLPPEELPPVMPWTRHLSDFLTVGLIRPLHMFLREPIVGLTCLYVACEFATLFSFFAAVPYVFGVVYGFGPEQSGLVFLSIVVGCMLSVVTVVACDIFFYRKRQMPRHHPNPPPPEHRLYAAMIGSVGLPAGLFWFGWSAFATHGGAAHRHVSWVSPVLAIVPFAWGNLSIFISLFQYMGDTYNGSLVASAASANCLVRYLLAGVFPLFILQMYGRLGIGWASSLLGFIAVGLLPVPWLFFRFGPSIRARSRYIK</sequence>
<dbReference type="OrthoDB" id="3936150at2759"/>
<dbReference type="GO" id="GO:0005886">
    <property type="term" value="C:plasma membrane"/>
    <property type="evidence" value="ECO:0007669"/>
    <property type="project" value="TreeGrafter"/>
</dbReference>
<feature type="region of interest" description="Disordered" evidence="5">
    <location>
        <begin position="1"/>
        <end position="78"/>
    </location>
</feature>
<protein>
    <submittedName>
        <fullName evidence="8">Major facilitator superfamily transporter</fullName>
    </submittedName>
</protein>
<feature type="transmembrane region" description="Helical" evidence="6">
    <location>
        <begin position="563"/>
        <end position="583"/>
    </location>
</feature>
<feature type="transmembrane region" description="Helical" evidence="6">
    <location>
        <begin position="417"/>
        <end position="441"/>
    </location>
</feature>
<feature type="transmembrane region" description="Helical" evidence="6">
    <location>
        <begin position="276"/>
        <end position="298"/>
    </location>
</feature>
<dbReference type="AlphaFoldDB" id="A0A167QS21"/>
<feature type="transmembrane region" description="Helical" evidence="6">
    <location>
        <begin position="539"/>
        <end position="557"/>
    </location>
</feature>
<evidence type="ECO:0000313" key="8">
    <source>
        <dbReference type="EMBL" id="OAA57915.1"/>
    </source>
</evidence>
<dbReference type="InterPro" id="IPR020846">
    <property type="entry name" value="MFS_dom"/>
</dbReference>
<dbReference type="GO" id="GO:0015606">
    <property type="term" value="F:spermidine transmembrane transporter activity"/>
    <property type="evidence" value="ECO:0007669"/>
    <property type="project" value="TreeGrafter"/>
</dbReference>
<feature type="transmembrane region" description="Helical" evidence="6">
    <location>
        <begin position="304"/>
        <end position="324"/>
    </location>
</feature>
<keyword evidence="3 6" id="KW-1133">Transmembrane helix</keyword>
<feature type="transmembrane region" description="Helical" evidence="6">
    <location>
        <begin position="146"/>
        <end position="165"/>
    </location>
</feature>
<gene>
    <name evidence="8" type="ORF">SPI_06800</name>
</gene>
<dbReference type="Gene3D" id="1.20.1250.20">
    <property type="entry name" value="MFS general substrate transporter like domains"/>
    <property type="match status" value="1"/>
</dbReference>
<reference evidence="8 9" key="1">
    <citation type="journal article" date="2016" name="Genome Biol. Evol.">
        <title>Divergent and convergent evolution of fungal pathogenicity.</title>
        <authorList>
            <person name="Shang Y."/>
            <person name="Xiao G."/>
            <person name="Zheng P."/>
            <person name="Cen K."/>
            <person name="Zhan S."/>
            <person name="Wang C."/>
        </authorList>
    </citation>
    <scope>NUCLEOTIDE SEQUENCE [LARGE SCALE GENOMIC DNA]</scope>
    <source>
        <strain evidence="8 9">RCEF 264</strain>
    </source>
</reference>
<dbReference type="Proteomes" id="UP000076874">
    <property type="component" value="Unassembled WGS sequence"/>
</dbReference>
<evidence type="ECO:0000256" key="4">
    <source>
        <dbReference type="ARBA" id="ARBA00023136"/>
    </source>
</evidence>
<keyword evidence="4 6" id="KW-0472">Membrane</keyword>
<proteinExistence type="predicted"/>
<accession>A0A167QS21</accession>
<dbReference type="EMBL" id="AZHD01000013">
    <property type="protein sequence ID" value="OAA57915.1"/>
    <property type="molecule type" value="Genomic_DNA"/>
</dbReference>
<keyword evidence="9" id="KW-1185">Reference proteome</keyword>
<feature type="transmembrane region" description="Helical" evidence="6">
    <location>
        <begin position="213"/>
        <end position="232"/>
    </location>
</feature>